<feature type="non-terminal residue" evidence="2">
    <location>
        <position position="1"/>
    </location>
</feature>
<keyword evidence="2" id="KW-0808">Transferase</keyword>
<dbReference type="EC" id="2.7.1.48" evidence="2"/>
<feature type="region of interest" description="Disordered" evidence="1">
    <location>
        <begin position="165"/>
        <end position="189"/>
    </location>
</feature>
<reference evidence="2" key="1">
    <citation type="submission" date="2020-02" db="EMBL/GenBank/DDBJ databases">
        <authorList>
            <person name="Meier V. D."/>
        </authorList>
    </citation>
    <scope>NUCLEOTIDE SEQUENCE</scope>
    <source>
        <strain evidence="2">AVDCRST_MAG18</strain>
    </source>
</reference>
<accession>A0A6J4VC73</accession>
<feature type="compositionally biased region" description="Low complexity" evidence="1">
    <location>
        <begin position="167"/>
        <end position="179"/>
    </location>
</feature>
<evidence type="ECO:0000256" key="1">
    <source>
        <dbReference type="SAM" id="MobiDB-lite"/>
    </source>
</evidence>
<keyword evidence="2" id="KW-0418">Kinase</keyword>
<evidence type="ECO:0000313" key="2">
    <source>
        <dbReference type="EMBL" id="CAA9574945.1"/>
    </source>
</evidence>
<proteinExistence type="predicted"/>
<feature type="compositionally biased region" description="Gly residues" evidence="1">
    <location>
        <begin position="73"/>
        <end position="85"/>
    </location>
</feature>
<organism evidence="2">
    <name type="scientific">uncultured Thermomicrobiales bacterium</name>
    <dbReference type="NCBI Taxonomy" id="1645740"/>
    <lineage>
        <taxon>Bacteria</taxon>
        <taxon>Pseudomonadati</taxon>
        <taxon>Thermomicrobiota</taxon>
        <taxon>Thermomicrobia</taxon>
        <taxon>Thermomicrobiales</taxon>
        <taxon>environmental samples</taxon>
    </lineage>
</organism>
<sequence length="233" mass="25624">CQSRNLRGSARSWILPASSSPWSARTRCGWQSTGGRPPGRRPSRMRWWPRSSGWADRRSASRSTTFIDRGRSGEGGGNSHRGGGITSTATITPRSAPRSCRWGRAGIGATAARSSTHTTTCRSTSRCASRRLVPSSWWTASFSAVRSWTTSGIFVSSSRSTSATRCGAGRSAISRGAAGRSRRPRGRITPPTFRARITIWRLFDRPIARMWWWTTAIRPHRNSAFAPSKGREA</sequence>
<feature type="region of interest" description="Disordered" evidence="1">
    <location>
        <begin position="20"/>
        <end position="100"/>
    </location>
</feature>
<feature type="non-terminal residue" evidence="2">
    <location>
        <position position="233"/>
    </location>
</feature>
<feature type="compositionally biased region" description="Polar residues" evidence="1">
    <location>
        <begin position="20"/>
        <end position="33"/>
    </location>
</feature>
<dbReference type="GO" id="GO:0004849">
    <property type="term" value="F:uridine kinase activity"/>
    <property type="evidence" value="ECO:0007669"/>
    <property type="project" value="UniProtKB-EC"/>
</dbReference>
<gene>
    <name evidence="2" type="ORF">AVDCRST_MAG18-2433</name>
</gene>
<name>A0A6J4VC73_9BACT</name>
<protein>
    <submittedName>
        <fullName evidence="2">Uridine kinase</fullName>
        <ecNumber evidence="2">2.7.1.48</ecNumber>
    </submittedName>
</protein>
<feature type="compositionally biased region" description="Low complexity" evidence="1">
    <location>
        <begin position="45"/>
        <end position="54"/>
    </location>
</feature>
<dbReference type="AlphaFoldDB" id="A0A6J4VC73"/>
<dbReference type="EMBL" id="CADCWN010000186">
    <property type="protein sequence ID" value="CAA9574945.1"/>
    <property type="molecule type" value="Genomic_DNA"/>
</dbReference>